<organism evidence="2 3">
    <name type="scientific">Polarella glacialis</name>
    <name type="common">Dinoflagellate</name>
    <dbReference type="NCBI Taxonomy" id="89957"/>
    <lineage>
        <taxon>Eukaryota</taxon>
        <taxon>Sar</taxon>
        <taxon>Alveolata</taxon>
        <taxon>Dinophyceae</taxon>
        <taxon>Suessiales</taxon>
        <taxon>Suessiaceae</taxon>
        <taxon>Polarella</taxon>
    </lineage>
</organism>
<accession>A0A813D6R8</accession>
<evidence type="ECO:0000259" key="1">
    <source>
        <dbReference type="Pfam" id="PF09825"/>
    </source>
</evidence>
<dbReference type="Proteomes" id="UP000654075">
    <property type="component" value="Unassembled WGS sequence"/>
</dbReference>
<dbReference type="InterPro" id="IPR029062">
    <property type="entry name" value="Class_I_gatase-like"/>
</dbReference>
<feature type="domain" description="Biotin-protein ligase N-terminal" evidence="1">
    <location>
        <begin position="103"/>
        <end position="276"/>
    </location>
</feature>
<dbReference type="Pfam" id="PF09825">
    <property type="entry name" value="BPL_N"/>
    <property type="match status" value="1"/>
</dbReference>
<evidence type="ECO:0000313" key="2">
    <source>
        <dbReference type="EMBL" id="CAE8582162.1"/>
    </source>
</evidence>
<proteinExistence type="predicted"/>
<reference evidence="2" key="1">
    <citation type="submission" date="2021-02" db="EMBL/GenBank/DDBJ databases">
        <authorList>
            <person name="Dougan E. K."/>
            <person name="Rhodes N."/>
            <person name="Thang M."/>
            <person name="Chan C."/>
        </authorList>
    </citation>
    <scope>NUCLEOTIDE SEQUENCE</scope>
</reference>
<protein>
    <recommendedName>
        <fullName evidence="1">Biotin-protein ligase N-terminal domain-containing protein</fullName>
    </recommendedName>
</protein>
<dbReference type="AlphaFoldDB" id="A0A813D6R8"/>
<keyword evidence="3" id="KW-1185">Reference proteome</keyword>
<dbReference type="EMBL" id="CAJNNV010000312">
    <property type="protein sequence ID" value="CAE8582162.1"/>
    <property type="molecule type" value="Genomic_DNA"/>
</dbReference>
<gene>
    <name evidence="2" type="ORF">PGLA1383_LOCUS1163</name>
</gene>
<comment type="caution">
    <text evidence="2">The sequence shown here is derived from an EMBL/GenBank/DDBJ whole genome shotgun (WGS) entry which is preliminary data.</text>
</comment>
<dbReference type="SUPFAM" id="SSF52317">
    <property type="entry name" value="Class I glutamine amidotransferase-like"/>
    <property type="match status" value="1"/>
</dbReference>
<sequence length="352" mass="37075">MLWLDGLATPWSPSRILCPKGAIHPNMSQRPLLVGLASGYGCDPHCVECTRKLLEDDPQFECQLVGISAIRDGVLSSLGLDVLIVGGGDDDDGPVYGRGQRSGLGKDGRQAIRTQVAEGLVYVGICAGAYLASKKQDSLGLCEVDIFTDSDKEVFACGITGAVELEVCTGIDPRAEAAAAAAALMQARLPHTEGPLLRFDDSAVFVIHGDEAAHSGVCVLARYQKPLTNIHFSSPAGNATYCKYQASMAGKPAVVLSAFGLGPVLLLGPHPELHPVLPGKPASITLLSSLLRFLCDFDASGSSVSLGTGLQPTPEQVMEVRPAVPHGLELCRPIMYYALACHSGQGRACSYY</sequence>
<name>A0A813D6R8_POLGL</name>
<dbReference type="InterPro" id="IPR019197">
    <property type="entry name" value="Biotin-prot_ligase_N"/>
</dbReference>
<evidence type="ECO:0000313" key="3">
    <source>
        <dbReference type="Proteomes" id="UP000654075"/>
    </source>
</evidence>